<dbReference type="Pfam" id="PF19348">
    <property type="entry name" value="DUF5926"/>
    <property type="match status" value="1"/>
</dbReference>
<evidence type="ECO:0000313" key="4">
    <source>
        <dbReference type="Proteomes" id="UP000182237"/>
    </source>
</evidence>
<dbReference type="InterPro" id="IPR045970">
    <property type="entry name" value="DUF5926"/>
</dbReference>
<dbReference type="eggNOG" id="COG5577">
    <property type="taxonomic scope" value="Bacteria"/>
</dbReference>
<proteinExistence type="predicted"/>
<accession>A0A1H1UZF8</accession>
<feature type="compositionally biased region" description="Basic and acidic residues" evidence="1">
    <location>
        <begin position="27"/>
        <end position="38"/>
    </location>
</feature>
<sequence length="304" mass="32595">MAKKNRRQQDDLPEGMSRRQAKLAARAAEREALKKDPRPYGGLAAETDLIALQEFVPSAVAEFDVAGEKVNVVTVLPGAGAALVRAADQGGERFVALQVASHSANPGRDLAYALSWVLEAEPGQTLQSTAADGSQPELSSLIDATAVPTITEHQDFSWWFPSGAQVPADVQQALARANDAVIPSTQVRADVPGSVWWVNPGGGKAHIRWVRPEESENRVLAALARVAARGELHLGEGTKFAGVFRTHGVAVPVWDLDPAVEPSSYADALVNLNAMIEAEYANEAQLSAEERKQLDNIKSRQVTI</sequence>
<dbReference type="Proteomes" id="UP000182237">
    <property type="component" value="Chromosome I"/>
</dbReference>
<evidence type="ECO:0000313" key="3">
    <source>
        <dbReference type="EMBL" id="SDS77924.1"/>
    </source>
</evidence>
<protein>
    <recommendedName>
        <fullName evidence="2">DUF5926 domain-containing protein</fullName>
    </recommendedName>
</protein>
<keyword evidence="4" id="KW-1185">Reference proteome</keyword>
<dbReference type="STRING" id="1203190.GCA_000312345_02073"/>
<dbReference type="AlphaFoldDB" id="A0A1H1UZF8"/>
<dbReference type="RefSeq" id="WP_019194858.1">
    <property type="nucleotide sequence ID" value="NZ_LT629765.1"/>
</dbReference>
<evidence type="ECO:0000256" key="1">
    <source>
        <dbReference type="SAM" id="MobiDB-lite"/>
    </source>
</evidence>
<feature type="region of interest" description="Disordered" evidence="1">
    <location>
        <begin position="1"/>
        <end position="39"/>
    </location>
</feature>
<dbReference type="EMBL" id="LT629765">
    <property type="protein sequence ID" value="SDS77924.1"/>
    <property type="molecule type" value="Genomic_DNA"/>
</dbReference>
<gene>
    <name evidence="3" type="ORF">SAMN04488539_2374</name>
</gene>
<reference evidence="3 4" key="1">
    <citation type="submission" date="2016-10" db="EMBL/GenBank/DDBJ databases">
        <authorList>
            <person name="de Groot N.N."/>
        </authorList>
    </citation>
    <scope>NUCLEOTIDE SEQUENCE [LARGE SCALE GENOMIC DNA]</scope>
    <source>
        <strain evidence="3 4">DSM 45434</strain>
    </source>
</reference>
<name>A0A1H1UZF8_9CORY</name>
<evidence type="ECO:0000259" key="2">
    <source>
        <dbReference type="Pfam" id="PF19348"/>
    </source>
</evidence>
<dbReference type="OrthoDB" id="5512013at2"/>
<organism evidence="3 4">
    <name type="scientific">Corynebacterium timonense</name>
    <dbReference type="NCBI Taxonomy" id="441500"/>
    <lineage>
        <taxon>Bacteria</taxon>
        <taxon>Bacillati</taxon>
        <taxon>Actinomycetota</taxon>
        <taxon>Actinomycetes</taxon>
        <taxon>Mycobacteriales</taxon>
        <taxon>Corynebacteriaceae</taxon>
        <taxon>Corynebacterium</taxon>
    </lineage>
</organism>
<feature type="domain" description="DUF5926" evidence="2">
    <location>
        <begin position="39"/>
        <end position="304"/>
    </location>
</feature>